<feature type="domain" description="NolW-like" evidence="13">
    <location>
        <begin position="188"/>
        <end position="246"/>
    </location>
</feature>
<dbReference type="Pfam" id="PF21305">
    <property type="entry name" value="type_II_gspD_N0"/>
    <property type="match status" value="1"/>
</dbReference>
<protein>
    <submittedName>
        <fullName evidence="15">Type II secretion system secretin GspD</fullName>
    </submittedName>
</protein>
<evidence type="ECO:0000256" key="10">
    <source>
        <dbReference type="RuleBase" id="RU004004"/>
    </source>
</evidence>
<feature type="domain" description="Type II/III secretion system secretin-like" evidence="12">
    <location>
        <begin position="497"/>
        <end position="660"/>
    </location>
</feature>
<dbReference type="InterPro" id="IPR049371">
    <property type="entry name" value="GspD-like_N0"/>
</dbReference>
<evidence type="ECO:0000256" key="1">
    <source>
        <dbReference type="ARBA" id="ARBA00004442"/>
    </source>
</evidence>
<keyword evidence="3 10" id="KW-0813">Transport</keyword>
<keyword evidence="16" id="KW-1185">Reference proteome</keyword>
<feature type="region of interest" description="Disordered" evidence="11">
    <location>
        <begin position="678"/>
        <end position="728"/>
    </location>
</feature>
<dbReference type="GO" id="GO:0015628">
    <property type="term" value="P:protein secretion by the type II secretion system"/>
    <property type="evidence" value="ECO:0007669"/>
    <property type="project" value="InterPro"/>
</dbReference>
<dbReference type="InterPro" id="IPR004846">
    <property type="entry name" value="T2SS/T3SS_dom"/>
</dbReference>
<comment type="similarity">
    <text evidence="2">Belongs to the bacterial secretin family. GSP D subfamily.</text>
</comment>
<reference evidence="15 16" key="1">
    <citation type="submission" date="2020-02" db="EMBL/GenBank/DDBJ databases">
        <title>Comparative genomics of sulfur disproportionating microorganisms.</title>
        <authorList>
            <person name="Ward L.M."/>
            <person name="Bertran E."/>
            <person name="Johnston D.T."/>
        </authorList>
    </citation>
    <scope>NUCLEOTIDE SEQUENCE [LARGE SCALE GENOMIC DNA]</scope>
    <source>
        <strain evidence="15 16">DSM 3696</strain>
    </source>
</reference>
<evidence type="ECO:0000256" key="2">
    <source>
        <dbReference type="ARBA" id="ARBA00006980"/>
    </source>
</evidence>
<dbReference type="InterPro" id="IPR050810">
    <property type="entry name" value="Bact_Secretion_Sys_Channel"/>
</dbReference>
<evidence type="ECO:0000256" key="8">
    <source>
        <dbReference type="ARBA" id="ARBA00023136"/>
    </source>
</evidence>
<evidence type="ECO:0000259" key="13">
    <source>
        <dbReference type="Pfam" id="PF03958"/>
    </source>
</evidence>
<feature type="compositionally biased region" description="Basic and acidic residues" evidence="11">
    <location>
        <begin position="678"/>
        <end position="694"/>
    </location>
</feature>
<dbReference type="EMBL" id="JAAGRQ010000054">
    <property type="protein sequence ID" value="NDY57611.1"/>
    <property type="molecule type" value="Genomic_DNA"/>
</dbReference>
<evidence type="ECO:0000256" key="7">
    <source>
        <dbReference type="ARBA" id="ARBA00022927"/>
    </source>
</evidence>
<proteinExistence type="inferred from homology"/>
<dbReference type="Gene3D" id="3.30.1370.120">
    <property type="match status" value="3"/>
</dbReference>
<feature type="domain" description="NolW-like" evidence="13">
    <location>
        <begin position="326"/>
        <end position="407"/>
    </location>
</feature>
<keyword evidence="5" id="KW-0812">Transmembrane</keyword>
<dbReference type="AlphaFoldDB" id="A0A7K3NN51"/>
<evidence type="ECO:0000259" key="12">
    <source>
        <dbReference type="Pfam" id="PF00263"/>
    </source>
</evidence>
<comment type="caution">
    <text evidence="15">The sequence shown here is derived from an EMBL/GenBank/DDBJ whole genome shotgun (WGS) entry which is preliminary data.</text>
</comment>
<evidence type="ECO:0000313" key="15">
    <source>
        <dbReference type="EMBL" id="NDY57611.1"/>
    </source>
</evidence>
<evidence type="ECO:0000256" key="5">
    <source>
        <dbReference type="ARBA" id="ARBA00022692"/>
    </source>
</evidence>
<evidence type="ECO:0000259" key="14">
    <source>
        <dbReference type="Pfam" id="PF21305"/>
    </source>
</evidence>
<dbReference type="Pfam" id="PF03958">
    <property type="entry name" value="Secretin_N"/>
    <property type="match status" value="3"/>
</dbReference>
<dbReference type="GO" id="GO:0009279">
    <property type="term" value="C:cell outer membrane"/>
    <property type="evidence" value="ECO:0007669"/>
    <property type="project" value="UniProtKB-SubCell"/>
</dbReference>
<evidence type="ECO:0000256" key="9">
    <source>
        <dbReference type="ARBA" id="ARBA00023237"/>
    </source>
</evidence>
<evidence type="ECO:0000256" key="11">
    <source>
        <dbReference type="SAM" id="MobiDB-lite"/>
    </source>
</evidence>
<dbReference type="GO" id="GO:0015627">
    <property type="term" value="C:type II protein secretion system complex"/>
    <property type="evidence" value="ECO:0007669"/>
    <property type="project" value="InterPro"/>
</dbReference>
<keyword evidence="6" id="KW-0732">Signal</keyword>
<dbReference type="NCBIfam" id="TIGR02517">
    <property type="entry name" value="type_II_gspD"/>
    <property type="match status" value="1"/>
</dbReference>
<feature type="domain" description="GspD-like N0" evidence="14">
    <location>
        <begin position="93"/>
        <end position="162"/>
    </location>
</feature>
<evidence type="ECO:0000313" key="16">
    <source>
        <dbReference type="Proteomes" id="UP000469724"/>
    </source>
</evidence>
<dbReference type="RefSeq" id="WP_163302698.1">
    <property type="nucleotide sequence ID" value="NZ_JAAGRQ010000054.1"/>
</dbReference>
<keyword evidence="4" id="KW-1134">Transmembrane beta strand</keyword>
<dbReference type="Pfam" id="PF00263">
    <property type="entry name" value="Secretin"/>
    <property type="match status" value="1"/>
</dbReference>
<dbReference type="InterPro" id="IPR013356">
    <property type="entry name" value="T2SS_GspD"/>
</dbReference>
<dbReference type="PRINTS" id="PR00811">
    <property type="entry name" value="BCTERIALGSPD"/>
</dbReference>
<gene>
    <name evidence="15" type="primary">gspD</name>
    <name evidence="15" type="ORF">G3N56_12805</name>
</gene>
<name>A0A7K3NN51_9BACT</name>
<accession>A0A7K3NN51</accession>
<evidence type="ECO:0000256" key="4">
    <source>
        <dbReference type="ARBA" id="ARBA00022452"/>
    </source>
</evidence>
<dbReference type="PANTHER" id="PTHR30332:SF24">
    <property type="entry name" value="SECRETIN GSPD-RELATED"/>
    <property type="match status" value="1"/>
</dbReference>
<dbReference type="InterPro" id="IPR001775">
    <property type="entry name" value="GspD/PilQ"/>
</dbReference>
<organism evidence="15 16">
    <name type="scientific">Desulfolutivibrio sulfodismutans</name>
    <dbReference type="NCBI Taxonomy" id="63561"/>
    <lineage>
        <taxon>Bacteria</taxon>
        <taxon>Pseudomonadati</taxon>
        <taxon>Thermodesulfobacteriota</taxon>
        <taxon>Desulfovibrionia</taxon>
        <taxon>Desulfovibrionales</taxon>
        <taxon>Desulfovibrionaceae</taxon>
        <taxon>Desulfolutivibrio</taxon>
    </lineage>
</organism>
<dbReference type="Proteomes" id="UP000469724">
    <property type="component" value="Unassembled WGS sequence"/>
</dbReference>
<dbReference type="PANTHER" id="PTHR30332">
    <property type="entry name" value="PROBABLE GENERAL SECRETION PATHWAY PROTEIN D"/>
    <property type="match status" value="1"/>
</dbReference>
<feature type="domain" description="NolW-like" evidence="13">
    <location>
        <begin position="250"/>
        <end position="320"/>
    </location>
</feature>
<sequence length="728" mass="77754">MARDREHAPVTPLPGIFPRAVGQAILVSWLGLCPGGTPTVWAAAVTAIPDMAADMVKGDPQPAAPADRPRPEPAGGNGSGTVPPIGDDMSVIMDFDNVDIRVFIKFISDLTGKNFVVGDDVRGNVTVISPKSMGPDEAFAVFESVLEVNGFTIVPSGGVLKVVSSKSGRTMNTAQPRGAAVNSDRLVTQILTLKYVQAAEIKPVLAPMVSPDGLLAEYQSTDTLILIDYAANVRRLQDIVAQMDVPHARVTVFPLRHASAAKLAERLGKLWASRGGGKEGGGRGPSVVPDERSNSIAVMAGPEETAQIARVIRELDEPQRRDQGNVKVYALQNANAEELAKVLNELAGRVTASSEKSEDGSQKARATAEGVRIVPDKGTNSILVTASPEDIVFFDDLIAKLDVPRQQVFVEAVIMEVSTDRTLSYGVNWAAAGKVNVGDSSDGGLVVGGYQPDGAIDSFVDDALTLPTGFSVGMVTFPVTIGDVTYSNIQALITASKVDNKVNIIATPQLMTLDNEEATIVVAENRPFLTSTQTGTNELDRTVQQFEYKDVGTTLKVTPQINKGETVRLKIKQETSRVDAQETAETGVLQPTTRKRSTETTVLVKNTQTIVISGLIGEKASDGENKVPVLGDIPVLGWLFKRKSTASEKTNLLVFITPRISSAAGAINALYREKSEQMEQTVREFNEDVGKKPPADAPKATPPGRKAFDNEIDPIQKPLMSYGPALDN</sequence>
<evidence type="ECO:0000256" key="6">
    <source>
        <dbReference type="ARBA" id="ARBA00022729"/>
    </source>
</evidence>
<keyword evidence="8" id="KW-0472">Membrane</keyword>
<dbReference type="InterPro" id="IPR038591">
    <property type="entry name" value="NolW-like_sf"/>
</dbReference>
<comment type="subcellular location">
    <subcellularLocation>
        <location evidence="1 10">Cell outer membrane</location>
    </subcellularLocation>
</comment>
<keyword evidence="9" id="KW-0998">Cell outer membrane</keyword>
<keyword evidence="7" id="KW-0653">Protein transport</keyword>
<evidence type="ECO:0000256" key="3">
    <source>
        <dbReference type="ARBA" id="ARBA00022448"/>
    </source>
</evidence>
<feature type="region of interest" description="Disordered" evidence="11">
    <location>
        <begin position="56"/>
        <end position="86"/>
    </location>
</feature>
<dbReference type="InterPro" id="IPR005644">
    <property type="entry name" value="NolW-like"/>
</dbReference>